<feature type="transmembrane region" description="Helical" evidence="7">
    <location>
        <begin position="112"/>
        <end position="134"/>
    </location>
</feature>
<evidence type="ECO:0000313" key="9">
    <source>
        <dbReference type="EMBL" id="JAS51053.1"/>
    </source>
</evidence>
<feature type="transmembrane region" description="Helical" evidence="7">
    <location>
        <begin position="53"/>
        <end position="73"/>
    </location>
</feature>
<evidence type="ECO:0000256" key="7">
    <source>
        <dbReference type="SAM" id="Phobius"/>
    </source>
</evidence>
<gene>
    <name evidence="9" type="ORF">g.46943</name>
    <name evidence="8" type="ORF">g.46944</name>
</gene>
<dbReference type="GO" id="GO:1904491">
    <property type="term" value="P:protein localization to ciliary transition zone"/>
    <property type="evidence" value="ECO:0007669"/>
    <property type="project" value="TreeGrafter"/>
</dbReference>
<evidence type="ECO:0000256" key="6">
    <source>
        <dbReference type="ARBA" id="ARBA00023136"/>
    </source>
</evidence>
<protein>
    <recommendedName>
        <fullName evidence="2">Transmembrane protein 107</fullName>
    </recommendedName>
</protein>
<proteinExistence type="predicted"/>
<keyword evidence="3 7" id="KW-0812">Transmembrane</keyword>
<dbReference type="AlphaFoldDB" id="A0A1B6FGN9"/>
<dbReference type="GO" id="GO:0036038">
    <property type="term" value="C:MKS complex"/>
    <property type="evidence" value="ECO:0007669"/>
    <property type="project" value="TreeGrafter"/>
</dbReference>
<evidence type="ECO:0000256" key="2">
    <source>
        <dbReference type="ARBA" id="ARBA00015652"/>
    </source>
</evidence>
<reference evidence="8" key="1">
    <citation type="submission" date="2015-11" db="EMBL/GenBank/DDBJ databases">
        <title>De novo transcriptome assembly of four potential Pierce s Disease insect vectors from Arizona vineyards.</title>
        <authorList>
            <person name="Tassone E.E."/>
        </authorList>
    </citation>
    <scope>NUCLEOTIDE SEQUENCE</scope>
</reference>
<sequence length="140" mass="15396">MISQCAGNLIPARFLILLAHMTICIVTLSSPSGNIYACLPEEYEEEDYRSKDFQFQVGLYLSLALIALEFLGFLSGTSMFLPSVATLSLGCHASACVLMAQSLLDNWSCHAYWWIFGFCSVIPAVLEVAVALNVHVLKKI</sequence>
<dbReference type="EMBL" id="GECZ01020401">
    <property type="protein sequence ID" value="JAS49368.1"/>
    <property type="molecule type" value="Transcribed_RNA"/>
</dbReference>
<organism evidence="8">
    <name type="scientific">Cuerna arida</name>
    <dbReference type="NCBI Taxonomy" id="1464854"/>
    <lineage>
        <taxon>Eukaryota</taxon>
        <taxon>Metazoa</taxon>
        <taxon>Ecdysozoa</taxon>
        <taxon>Arthropoda</taxon>
        <taxon>Hexapoda</taxon>
        <taxon>Insecta</taxon>
        <taxon>Pterygota</taxon>
        <taxon>Neoptera</taxon>
        <taxon>Paraneoptera</taxon>
        <taxon>Hemiptera</taxon>
        <taxon>Auchenorrhyncha</taxon>
        <taxon>Membracoidea</taxon>
        <taxon>Cicadellidae</taxon>
        <taxon>Cicadellinae</taxon>
        <taxon>Proconiini</taxon>
        <taxon>Cuerna</taxon>
    </lineage>
</organism>
<accession>A0A1B6FGN9</accession>
<name>A0A1B6FGN9_9HEMI</name>
<evidence type="ECO:0000256" key="5">
    <source>
        <dbReference type="ARBA" id="ARBA00022989"/>
    </source>
</evidence>
<dbReference type="PANTHER" id="PTHR34341:SF1">
    <property type="entry name" value="TRANSMEMBRANE PROTEIN 107"/>
    <property type="match status" value="1"/>
</dbReference>
<dbReference type="InterPro" id="IPR029248">
    <property type="entry name" value="TMEM107"/>
</dbReference>
<evidence type="ECO:0000256" key="4">
    <source>
        <dbReference type="ARBA" id="ARBA00022794"/>
    </source>
</evidence>
<dbReference type="EMBL" id="GECZ01018716">
    <property type="protein sequence ID" value="JAS51053.1"/>
    <property type="molecule type" value="Transcribed_RNA"/>
</dbReference>
<evidence type="ECO:0000256" key="1">
    <source>
        <dbReference type="ARBA" id="ARBA00004141"/>
    </source>
</evidence>
<dbReference type="Pfam" id="PF14995">
    <property type="entry name" value="TMEM107"/>
    <property type="match status" value="1"/>
</dbReference>
<keyword evidence="4" id="KW-0970">Cilium biogenesis/degradation</keyword>
<evidence type="ECO:0000256" key="3">
    <source>
        <dbReference type="ARBA" id="ARBA00022692"/>
    </source>
</evidence>
<dbReference type="GO" id="GO:0016020">
    <property type="term" value="C:membrane"/>
    <property type="evidence" value="ECO:0007669"/>
    <property type="project" value="UniProtKB-SubCell"/>
</dbReference>
<feature type="transmembrane region" description="Helical" evidence="7">
    <location>
        <begin position="12"/>
        <end position="33"/>
    </location>
</feature>
<evidence type="ECO:0000313" key="8">
    <source>
        <dbReference type="EMBL" id="JAS49368.1"/>
    </source>
</evidence>
<keyword evidence="6 7" id="KW-0472">Membrane</keyword>
<dbReference type="GO" id="GO:1905515">
    <property type="term" value="P:non-motile cilium assembly"/>
    <property type="evidence" value="ECO:0007669"/>
    <property type="project" value="TreeGrafter"/>
</dbReference>
<comment type="subcellular location">
    <subcellularLocation>
        <location evidence="1">Membrane</location>
        <topology evidence="1">Multi-pass membrane protein</topology>
    </subcellularLocation>
</comment>
<dbReference type="PANTHER" id="PTHR34341">
    <property type="entry name" value="TRANSMEMBRANE PROTEIN 107"/>
    <property type="match status" value="1"/>
</dbReference>
<keyword evidence="5 7" id="KW-1133">Transmembrane helix</keyword>